<protein>
    <submittedName>
        <fullName evidence="2">Uncharacterized protein</fullName>
    </submittedName>
</protein>
<dbReference type="EMBL" id="BOOZ01000018">
    <property type="protein sequence ID" value="GIJ10285.1"/>
    <property type="molecule type" value="Genomic_DNA"/>
</dbReference>
<accession>A0ABQ4HXA8</accession>
<reference evidence="2 3" key="1">
    <citation type="submission" date="2021-01" db="EMBL/GenBank/DDBJ databases">
        <title>Whole genome shotgun sequence of Verrucosispora andamanensis NBRC 109075.</title>
        <authorList>
            <person name="Komaki H."/>
            <person name="Tamura T."/>
        </authorList>
    </citation>
    <scope>NUCLEOTIDE SEQUENCE [LARGE SCALE GENOMIC DNA]</scope>
    <source>
        <strain evidence="2 3">NBRC 109075</strain>
    </source>
</reference>
<evidence type="ECO:0000256" key="1">
    <source>
        <dbReference type="SAM" id="MobiDB-lite"/>
    </source>
</evidence>
<feature type="region of interest" description="Disordered" evidence="1">
    <location>
        <begin position="1"/>
        <end position="36"/>
    </location>
</feature>
<organism evidence="2 3">
    <name type="scientific">Micromonospora andamanensis</name>
    <dbReference type="NCBI Taxonomy" id="1287068"/>
    <lineage>
        <taxon>Bacteria</taxon>
        <taxon>Bacillati</taxon>
        <taxon>Actinomycetota</taxon>
        <taxon>Actinomycetes</taxon>
        <taxon>Micromonosporales</taxon>
        <taxon>Micromonosporaceae</taxon>
        <taxon>Micromonospora</taxon>
    </lineage>
</organism>
<dbReference type="Proteomes" id="UP000647017">
    <property type="component" value="Unassembled WGS sequence"/>
</dbReference>
<gene>
    <name evidence="2" type="ORF">Van01_34990</name>
</gene>
<name>A0ABQ4HXA8_9ACTN</name>
<evidence type="ECO:0000313" key="3">
    <source>
        <dbReference type="Proteomes" id="UP000647017"/>
    </source>
</evidence>
<keyword evidence="3" id="KW-1185">Reference proteome</keyword>
<proteinExistence type="predicted"/>
<comment type="caution">
    <text evidence="2">The sequence shown here is derived from an EMBL/GenBank/DDBJ whole genome shotgun (WGS) entry which is preliminary data.</text>
</comment>
<sequence length="102" mass="11178">MSADRSVAASRRPATPPDRGLYTQQQSTEHQECSGSEEFVAIAHVGGRRRRPLVAGSADRTHGHVADVEEPDRNLIARRGQVIRSWLSWGTSRAAVSKSASW</sequence>
<evidence type="ECO:0000313" key="2">
    <source>
        <dbReference type="EMBL" id="GIJ10285.1"/>
    </source>
</evidence>